<organism evidence="8 9">
    <name type="scientific">Eshraghiella crossota DSM 2876</name>
    <dbReference type="NCBI Taxonomy" id="511680"/>
    <lineage>
        <taxon>Bacteria</taxon>
        <taxon>Bacillati</taxon>
        <taxon>Bacillota</taxon>
        <taxon>Clostridia</taxon>
        <taxon>Lachnospirales</taxon>
        <taxon>Lachnospiraceae</taxon>
        <taxon>Eshraghiella</taxon>
    </lineage>
</organism>
<protein>
    <submittedName>
        <fullName evidence="8">Efflux ABC transporter, permease protein</fullName>
    </submittedName>
</protein>
<feature type="transmembrane region" description="Helical" evidence="6">
    <location>
        <begin position="20"/>
        <end position="37"/>
    </location>
</feature>
<keyword evidence="9" id="KW-1185">Reference proteome</keyword>
<dbReference type="PANTHER" id="PTHR30287">
    <property type="entry name" value="MEMBRANE COMPONENT OF PREDICTED ABC SUPERFAMILY METABOLITE UPTAKE TRANSPORTER"/>
    <property type="match status" value="1"/>
</dbReference>
<dbReference type="GO" id="GO:0005886">
    <property type="term" value="C:plasma membrane"/>
    <property type="evidence" value="ECO:0007669"/>
    <property type="project" value="UniProtKB-SubCell"/>
</dbReference>
<evidence type="ECO:0000256" key="5">
    <source>
        <dbReference type="ARBA" id="ARBA00023136"/>
    </source>
</evidence>
<dbReference type="Proteomes" id="UP000006238">
    <property type="component" value="Unassembled WGS sequence"/>
</dbReference>
<evidence type="ECO:0000256" key="3">
    <source>
        <dbReference type="ARBA" id="ARBA00022692"/>
    </source>
</evidence>
<feature type="transmembrane region" description="Helical" evidence="6">
    <location>
        <begin position="734"/>
        <end position="755"/>
    </location>
</feature>
<dbReference type="PANTHER" id="PTHR30287:SF1">
    <property type="entry name" value="INNER MEMBRANE PROTEIN"/>
    <property type="match status" value="1"/>
</dbReference>
<evidence type="ECO:0000256" key="1">
    <source>
        <dbReference type="ARBA" id="ARBA00004651"/>
    </source>
</evidence>
<sequence>MKKALIKDTFREIKKSFGRFISIFGIVLVGVAFFTGVKSSARYMKYSADTYFDNNNLFDLKMYSNVGFDDADIEKLGKTEGIDRIEGVTSIDVITNVHDNDETVQIFSYDFSSDDNLNKITLTEGRFPKNPGECVIRDYGIAREPIELGTELAIKDDNLKSTSYKVVGKVSTPYYLSYQYDTTTVGSGKISDVLFISEDEFTGDRYTVLFATVKGAKDEYCYGDTYFDIVTPVKEKVIENADDLSEKYAMLGGYTFYALDRNSHYSFVDYKNCGDRMDAIAKVFPAFFYLVAALVCLTTMTRMVDEQRGGIGTLKALGYNKVSIAGKYITYALLASLAGGVLGCVLGLLTFPRIIFNAWNVVYTVADFTEVPQISMCVLAIMIAVLINVLATFASCFSMLTETPALLLRPKSPKNGKKVLLEHIPFIWKHFNFTKKVTARNILRYKKRFFMTITGIAGCTALILAGFGIKNSISKVTSDQYGTIFAYDIAGEFSEASDKDSFYDEYKENKNIKDIYIMTSHMGTAKKSESEDTTKNVTIVSVDDGKRYSGFTGLTYHTSKETAVIPEDGALVTYKLAKDFNLKENDNVSVTIDDRTYEFKIGGIVDMYVGQYVFVNDRYYKEVTGSEPDKNYFIANLNIKGDKEQQAFGSEMIEKYGVKSISYYNSISSDFNDTISSLSIITVILIISAGLLAFVVLYNLINVNLSERIREIATIKVLGFYDKEVANYVYRENIILSIIGAIIGLGLGKILHSYIMTVIEMDDVIFPKMIFWYSYIISFAITIVFGIIVNLTMYNKLKKIPMVESLKSVE</sequence>
<feature type="transmembrane region" description="Helical" evidence="6">
    <location>
        <begin position="770"/>
        <end position="792"/>
    </location>
</feature>
<dbReference type="RefSeq" id="WP_005603007.1">
    <property type="nucleotide sequence ID" value="NZ_GG663524.1"/>
</dbReference>
<keyword evidence="4 6" id="KW-1133">Transmembrane helix</keyword>
<evidence type="ECO:0000313" key="9">
    <source>
        <dbReference type="Proteomes" id="UP000006238"/>
    </source>
</evidence>
<evidence type="ECO:0000256" key="4">
    <source>
        <dbReference type="ARBA" id="ARBA00022989"/>
    </source>
</evidence>
<gene>
    <name evidence="8" type="ORF">BUTYVIB_01420</name>
</gene>
<name>D4S004_9FIRM</name>
<dbReference type="HOGENOM" id="CLU_005531_0_1_9"/>
<keyword evidence="3 6" id="KW-0812">Transmembrane</keyword>
<feature type="transmembrane region" description="Helical" evidence="6">
    <location>
        <begin position="279"/>
        <end position="298"/>
    </location>
</feature>
<evidence type="ECO:0000256" key="6">
    <source>
        <dbReference type="SAM" id="Phobius"/>
    </source>
</evidence>
<dbReference type="eggNOG" id="COG0577">
    <property type="taxonomic scope" value="Bacteria"/>
</dbReference>
<dbReference type="Pfam" id="PF02687">
    <property type="entry name" value="FtsX"/>
    <property type="match status" value="2"/>
</dbReference>
<evidence type="ECO:0000259" key="7">
    <source>
        <dbReference type="Pfam" id="PF02687"/>
    </source>
</evidence>
<keyword evidence="2" id="KW-1003">Cell membrane</keyword>
<dbReference type="InterPro" id="IPR038766">
    <property type="entry name" value="Membrane_comp_ABC_pdt"/>
</dbReference>
<feature type="transmembrane region" description="Helical" evidence="6">
    <location>
        <begin position="678"/>
        <end position="701"/>
    </location>
</feature>
<proteinExistence type="predicted"/>
<comment type="caution">
    <text evidence="8">The sequence shown here is derived from an EMBL/GenBank/DDBJ whole genome shotgun (WGS) entry which is preliminary data.</text>
</comment>
<dbReference type="AlphaFoldDB" id="D4S004"/>
<feature type="domain" description="ABC3 transporter permease C-terminal" evidence="7">
    <location>
        <begin position="684"/>
        <end position="801"/>
    </location>
</feature>
<feature type="transmembrane region" description="Helical" evidence="6">
    <location>
        <begin position="328"/>
        <end position="351"/>
    </location>
</feature>
<comment type="subcellular location">
    <subcellularLocation>
        <location evidence="1">Cell membrane</location>
        <topology evidence="1">Multi-pass membrane protein</topology>
    </subcellularLocation>
</comment>
<dbReference type="STRING" id="45851.BHV86_10635"/>
<evidence type="ECO:0000256" key="2">
    <source>
        <dbReference type="ARBA" id="ARBA00022475"/>
    </source>
</evidence>
<accession>D4S004</accession>
<dbReference type="GeneID" id="98918350"/>
<feature type="domain" description="ABC3 transporter permease C-terminal" evidence="7">
    <location>
        <begin position="283"/>
        <end position="400"/>
    </location>
</feature>
<dbReference type="EMBL" id="ABWN01000030">
    <property type="protein sequence ID" value="EFF68152.1"/>
    <property type="molecule type" value="Genomic_DNA"/>
</dbReference>
<reference evidence="8 9" key="1">
    <citation type="submission" date="2010-02" db="EMBL/GenBank/DDBJ databases">
        <authorList>
            <person name="Weinstock G."/>
            <person name="Sodergren E."/>
            <person name="Clifton S."/>
            <person name="Fulton L."/>
            <person name="Fulton B."/>
            <person name="Courtney L."/>
            <person name="Fronick C."/>
            <person name="Harrison M."/>
            <person name="Strong C."/>
            <person name="Farmer C."/>
            <person name="Delahaunty K."/>
            <person name="Markovic C."/>
            <person name="Hall O."/>
            <person name="Minx P."/>
            <person name="Tomlinson C."/>
            <person name="Mitreva M."/>
            <person name="Nelson J."/>
            <person name="Hou S."/>
            <person name="Wollam A."/>
            <person name="Pepin K.H."/>
            <person name="Johnson M."/>
            <person name="Bhonagiri V."/>
            <person name="Zhang X."/>
            <person name="Suruliraj S."/>
            <person name="Warren W."/>
            <person name="Chinwalla A."/>
            <person name="Mardis E.R."/>
            <person name="Wilson R.K."/>
        </authorList>
    </citation>
    <scope>NUCLEOTIDE SEQUENCE [LARGE SCALE GENOMIC DNA]</scope>
    <source>
        <strain evidence="8 9">DSM 2876</strain>
    </source>
</reference>
<evidence type="ECO:0000313" key="8">
    <source>
        <dbReference type="EMBL" id="EFF68152.1"/>
    </source>
</evidence>
<feature type="transmembrane region" description="Helical" evidence="6">
    <location>
        <begin position="449"/>
        <end position="469"/>
    </location>
</feature>
<keyword evidence="5 6" id="KW-0472">Membrane</keyword>
<dbReference type="InterPro" id="IPR003838">
    <property type="entry name" value="ABC3_permease_C"/>
</dbReference>
<feature type="transmembrane region" description="Helical" evidence="6">
    <location>
        <begin position="371"/>
        <end position="400"/>
    </location>
</feature>